<feature type="domain" description="Polynucleotide kinase-phosphatase ligase" evidence="2">
    <location>
        <begin position="470"/>
        <end position="842"/>
    </location>
</feature>
<sequence length="847" mass="95149">MKISIPDPSLVVLIGPSGAGKSTFAQRHFAPTEILSSDRFRGLISDDENSMEATSDAFEALHFMLDKRLKNRRMTVVDATNVQAHAREELLRIARRHDLLSVAIVFDLPQKLCQERNDARPDRDMGPHVIRRHLADMRRGFKDIRRRFKQVFVLNSEAEVNAVEVERRPLFSDHRDMTGPFDIIGDIHGCYDELRELVQELGYQVELNDTDPWEAPAYGYKNITHPEGRTLFFVGDFCDRGPATPEVFRFAMAAVNAFGARAVPGNHDVKLANALRGKRVKTAHGLALSLEQLAEVPESFKQDIIEWVDSLVSHQVLDSGRLCVAHAGMREDYQMRASGRVRTFALYGDTTGEVDDLGMPVRLDWASEYEGKALVVFGHTAMARPRWMNNSVCIDTGCVFGGALSALKYPEREIISVPAKQVWAEPVRPLGQPMNPEDDGVLDIERFSGRIGIETSLMNRVSIAAENTNAAMEVMSRFAIDPRWLVYLPPTMSPCKTSETELLEAPREAFDEFESWGVKTVICQEKHMGSRAVLVLCRTLEVSKERFDGINLGVIYTRSGRPFFERDLEARLVKRVVDALEKSGIWDELGAKVLVLDAELMPWSAKAVELIRGQYARVGAAAEASLKSALEAVKAAIARGIDPGVQPQLERRIEDVEKYRRAYRAYTWAINSDDDYRIAAFHFLASDTQVFTNNDHLWHMAMAEKLASTQDPVLMATQWRSVDLDNPESRTEAESWWKSMTGAGGEGMVVKPLDFVHLQAGKVQQPAIKVRGPEYLRIIYGPAYLEEGNLNRLRKRGLGRKRGLALREFALGMEGLERFARGDSLVRVHECAFGVLALESEPVDPRL</sequence>
<dbReference type="RefSeq" id="WP_146962255.1">
    <property type="nucleotide sequence ID" value="NZ_CP042467.1"/>
</dbReference>
<name>A0A5B8XVE1_9DELT</name>
<dbReference type="Pfam" id="PF16542">
    <property type="entry name" value="PNKP_ligase"/>
    <property type="match status" value="1"/>
</dbReference>
<dbReference type="Gene3D" id="3.40.50.300">
    <property type="entry name" value="P-loop containing nucleotide triphosphate hydrolases"/>
    <property type="match status" value="1"/>
</dbReference>
<dbReference type="PANTHER" id="PTHR42850:SF7">
    <property type="entry name" value="BIS(5'-NUCLEOSYL)-TETRAPHOSPHATASE PRPE [ASYMMETRICAL]"/>
    <property type="match status" value="1"/>
</dbReference>
<keyword evidence="4" id="KW-1185">Reference proteome</keyword>
<dbReference type="InterPro" id="IPR041780">
    <property type="entry name" value="MPP_PrpE-like"/>
</dbReference>
<dbReference type="GO" id="GO:0005737">
    <property type="term" value="C:cytoplasm"/>
    <property type="evidence" value="ECO:0007669"/>
    <property type="project" value="TreeGrafter"/>
</dbReference>
<dbReference type="InterPro" id="IPR006186">
    <property type="entry name" value="Ser/Thr-sp_prot-phosphatase"/>
</dbReference>
<dbReference type="GO" id="GO:0016791">
    <property type="term" value="F:phosphatase activity"/>
    <property type="evidence" value="ECO:0007669"/>
    <property type="project" value="TreeGrafter"/>
</dbReference>
<dbReference type="InterPro" id="IPR004843">
    <property type="entry name" value="Calcineurin-like_PHP"/>
</dbReference>
<keyword evidence="3" id="KW-0808">Transferase</keyword>
<feature type="domain" description="Calcineurin-like phosphoesterase" evidence="1">
    <location>
        <begin position="180"/>
        <end position="380"/>
    </location>
</feature>
<dbReference type="SUPFAM" id="SSF56300">
    <property type="entry name" value="Metallo-dependent phosphatases"/>
    <property type="match status" value="1"/>
</dbReference>
<dbReference type="Pfam" id="PF13671">
    <property type="entry name" value="AAA_33"/>
    <property type="match status" value="1"/>
</dbReference>
<dbReference type="InterPro" id="IPR050126">
    <property type="entry name" value="Ap4A_hydrolase"/>
</dbReference>
<evidence type="ECO:0000259" key="2">
    <source>
        <dbReference type="Pfam" id="PF16542"/>
    </source>
</evidence>
<reference evidence="3 4" key="1">
    <citation type="submission" date="2019-08" db="EMBL/GenBank/DDBJ databases">
        <authorList>
            <person name="Liang Q."/>
        </authorList>
    </citation>
    <scope>NUCLEOTIDE SEQUENCE [LARGE SCALE GENOMIC DNA]</scope>
    <source>
        <strain evidence="3 4">V1718</strain>
    </source>
</reference>
<dbReference type="InterPro" id="IPR032380">
    <property type="entry name" value="PNKP_ligase_dom"/>
</dbReference>
<evidence type="ECO:0000313" key="4">
    <source>
        <dbReference type="Proteomes" id="UP000321595"/>
    </source>
</evidence>
<keyword evidence="3" id="KW-0418">Kinase</keyword>
<evidence type="ECO:0000259" key="1">
    <source>
        <dbReference type="Pfam" id="PF00149"/>
    </source>
</evidence>
<proteinExistence type="predicted"/>
<dbReference type="InterPro" id="IPR027417">
    <property type="entry name" value="P-loop_NTPase"/>
</dbReference>
<dbReference type="CDD" id="cd07423">
    <property type="entry name" value="MPP_Prp_like"/>
    <property type="match status" value="1"/>
</dbReference>
<dbReference type="AlphaFoldDB" id="A0A5B8XVE1"/>
<dbReference type="Pfam" id="PF00149">
    <property type="entry name" value="Metallophos"/>
    <property type="match status" value="1"/>
</dbReference>
<dbReference type="SUPFAM" id="SSF56091">
    <property type="entry name" value="DNA ligase/mRNA capping enzyme, catalytic domain"/>
    <property type="match status" value="1"/>
</dbReference>
<dbReference type="Gene3D" id="3.30.470.30">
    <property type="entry name" value="DNA ligase/mRNA capping enzyme"/>
    <property type="match status" value="2"/>
</dbReference>
<gene>
    <name evidence="3" type="ORF">FRD01_18250</name>
</gene>
<dbReference type="KEGG" id="bbae:FRD01_18250"/>
<dbReference type="PANTHER" id="PTHR42850">
    <property type="entry name" value="METALLOPHOSPHOESTERASE"/>
    <property type="match status" value="1"/>
</dbReference>
<dbReference type="PRINTS" id="PR00114">
    <property type="entry name" value="STPHPHTASE"/>
</dbReference>
<dbReference type="InterPro" id="IPR024028">
    <property type="entry name" value="PNKP_bac"/>
</dbReference>
<evidence type="ECO:0000313" key="3">
    <source>
        <dbReference type="EMBL" id="QED29147.1"/>
    </source>
</evidence>
<dbReference type="OrthoDB" id="9807890at2"/>
<dbReference type="EMBL" id="CP042467">
    <property type="protein sequence ID" value="QED29147.1"/>
    <property type="molecule type" value="Genomic_DNA"/>
</dbReference>
<dbReference type="Gene3D" id="3.60.21.10">
    <property type="match status" value="1"/>
</dbReference>
<dbReference type="GO" id="GO:0016301">
    <property type="term" value="F:kinase activity"/>
    <property type="evidence" value="ECO:0007669"/>
    <property type="project" value="UniProtKB-KW"/>
</dbReference>
<dbReference type="NCBIfam" id="TIGR04075">
    <property type="entry name" value="bacter_Pnkp"/>
    <property type="match status" value="1"/>
</dbReference>
<accession>A0A5B8XVE1</accession>
<dbReference type="SUPFAM" id="SSF52540">
    <property type="entry name" value="P-loop containing nucleoside triphosphate hydrolases"/>
    <property type="match status" value="1"/>
</dbReference>
<protein>
    <submittedName>
        <fullName evidence="3">Polynucleotide kinase-phosphatase</fullName>
    </submittedName>
</protein>
<dbReference type="InterPro" id="IPR029052">
    <property type="entry name" value="Metallo-depent_PP-like"/>
</dbReference>
<organism evidence="3 4">
    <name type="scientific">Microvenator marinus</name>
    <dbReference type="NCBI Taxonomy" id="2600177"/>
    <lineage>
        <taxon>Bacteria</taxon>
        <taxon>Deltaproteobacteria</taxon>
        <taxon>Bradymonadales</taxon>
        <taxon>Microvenatoraceae</taxon>
        <taxon>Microvenator</taxon>
    </lineage>
</organism>
<dbReference type="Proteomes" id="UP000321595">
    <property type="component" value="Chromosome"/>
</dbReference>